<dbReference type="EMBL" id="CM056744">
    <property type="protein sequence ID" value="KAJ8667867.1"/>
    <property type="molecule type" value="Genomic_DNA"/>
</dbReference>
<name>A0ACC2N9V4_9HYME</name>
<sequence length="253" mass="28225">MSPSTNDIWTDDDYSSSQSLDNHVTNSYSSRNLPENELRNEFLGHLGELRDTTAVKFEENSLTSTGYKGNFQEESNVVNQPGYSFQGHQDGDSERASNYREMCDRSQFSGGSNVCTCYGVGNEREGGMKCIIEQLLMNSHDNEVRVNEINREAQELITGDTSCSEIIEISDDDDDDDDCVIQQIVPVDRGSQPSSSGTSAFTNSFNQTTRMAAEVSGTSSCGRDRRPSEIARVIDEILRFYHASQRRNPEGKH</sequence>
<gene>
    <name evidence="1" type="ORF">QAD02_009530</name>
</gene>
<protein>
    <submittedName>
        <fullName evidence="1">Uncharacterized protein</fullName>
    </submittedName>
</protein>
<accession>A0ACC2N9V4</accession>
<keyword evidence="2" id="KW-1185">Reference proteome</keyword>
<evidence type="ECO:0000313" key="1">
    <source>
        <dbReference type="EMBL" id="KAJ8667867.1"/>
    </source>
</evidence>
<dbReference type="Proteomes" id="UP001239111">
    <property type="component" value="Chromosome 4"/>
</dbReference>
<comment type="caution">
    <text evidence="1">The sequence shown here is derived from an EMBL/GenBank/DDBJ whole genome shotgun (WGS) entry which is preliminary data.</text>
</comment>
<evidence type="ECO:0000313" key="2">
    <source>
        <dbReference type="Proteomes" id="UP001239111"/>
    </source>
</evidence>
<proteinExistence type="predicted"/>
<organism evidence="1 2">
    <name type="scientific">Eretmocerus hayati</name>
    <dbReference type="NCBI Taxonomy" id="131215"/>
    <lineage>
        <taxon>Eukaryota</taxon>
        <taxon>Metazoa</taxon>
        <taxon>Ecdysozoa</taxon>
        <taxon>Arthropoda</taxon>
        <taxon>Hexapoda</taxon>
        <taxon>Insecta</taxon>
        <taxon>Pterygota</taxon>
        <taxon>Neoptera</taxon>
        <taxon>Endopterygota</taxon>
        <taxon>Hymenoptera</taxon>
        <taxon>Apocrita</taxon>
        <taxon>Proctotrupomorpha</taxon>
        <taxon>Chalcidoidea</taxon>
        <taxon>Aphelinidae</taxon>
        <taxon>Aphelininae</taxon>
        <taxon>Eretmocerus</taxon>
    </lineage>
</organism>
<reference evidence="1" key="1">
    <citation type="submission" date="2023-04" db="EMBL/GenBank/DDBJ databases">
        <title>A chromosome-level genome assembly of the parasitoid wasp Eretmocerus hayati.</title>
        <authorList>
            <person name="Zhong Y."/>
            <person name="Liu S."/>
            <person name="Liu Y."/>
        </authorList>
    </citation>
    <scope>NUCLEOTIDE SEQUENCE</scope>
    <source>
        <strain evidence="1">ZJU_SS_LIU_2023</strain>
    </source>
</reference>